<dbReference type="InterPro" id="IPR011044">
    <property type="entry name" value="Quino_amine_DH_bsu"/>
</dbReference>
<accession>A0A914RBY2</accession>
<name>A0A914RBY2_PAREQ</name>
<dbReference type="PANTHER" id="PTHR23300:SF0">
    <property type="entry name" value="METHANETHIOL OXIDASE"/>
    <property type="match status" value="1"/>
</dbReference>
<evidence type="ECO:0000313" key="3">
    <source>
        <dbReference type="Proteomes" id="UP000887564"/>
    </source>
</evidence>
<dbReference type="PANTHER" id="PTHR23300">
    <property type="entry name" value="METHANETHIOL OXIDASE"/>
    <property type="match status" value="1"/>
</dbReference>
<dbReference type="InterPro" id="IPR008826">
    <property type="entry name" value="Se-bd"/>
</dbReference>
<dbReference type="Proteomes" id="UP000887564">
    <property type="component" value="Unplaced"/>
</dbReference>
<reference evidence="4" key="1">
    <citation type="submission" date="2022-11" db="UniProtKB">
        <authorList>
            <consortium name="WormBaseParasite"/>
        </authorList>
    </citation>
    <scope>IDENTIFICATION</scope>
</reference>
<evidence type="ECO:0000256" key="2">
    <source>
        <dbReference type="ARBA" id="ARBA00023266"/>
    </source>
</evidence>
<evidence type="ECO:0000313" key="4">
    <source>
        <dbReference type="WBParaSite" id="PEQ_0000224001-mRNA-1"/>
    </source>
</evidence>
<keyword evidence="3" id="KW-1185">Reference proteome</keyword>
<keyword evidence="2" id="KW-0711">Selenium</keyword>
<comment type="similarity">
    <text evidence="1">Belongs to the selenium-binding protein family.</text>
</comment>
<dbReference type="AlphaFoldDB" id="A0A914RBY2"/>
<sequence length="170" mass="19620">MFSEMPALITDILISMDDKFLYISCWIHGDVRQYDISDPFRPKLVGQVQSWINIKMSCMQFVLLPHHKERPAARYVKGQRIEGGPQMLQLSLDGKRLYVTTSLFRTWDEQFYPRMKKSGSRMVKIDVNTNDGGLKLDEDFLVDFGAVPGGPFYAHEMRYPDGDCTSDIWA</sequence>
<dbReference type="Pfam" id="PF05694">
    <property type="entry name" value="SBP56"/>
    <property type="match status" value="1"/>
</dbReference>
<evidence type="ECO:0000256" key="1">
    <source>
        <dbReference type="ARBA" id="ARBA00005606"/>
    </source>
</evidence>
<dbReference type="WBParaSite" id="PEQ_0000224001-mRNA-1">
    <property type="protein sequence ID" value="PEQ_0000224001-mRNA-1"/>
    <property type="gene ID" value="PEQ_0000224001"/>
</dbReference>
<protein>
    <submittedName>
        <fullName evidence="4">Methanethiol oxidase</fullName>
    </submittedName>
</protein>
<dbReference type="GO" id="GO:0008430">
    <property type="term" value="F:selenium binding"/>
    <property type="evidence" value="ECO:0007669"/>
    <property type="project" value="InterPro"/>
</dbReference>
<dbReference type="SUPFAM" id="SSF50969">
    <property type="entry name" value="YVTN repeat-like/Quinoprotein amine dehydrogenase"/>
    <property type="match status" value="1"/>
</dbReference>
<organism evidence="3 4">
    <name type="scientific">Parascaris equorum</name>
    <name type="common">Equine roundworm</name>
    <dbReference type="NCBI Taxonomy" id="6256"/>
    <lineage>
        <taxon>Eukaryota</taxon>
        <taxon>Metazoa</taxon>
        <taxon>Ecdysozoa</taxon>
        <taxon>Nematoda</taxon>
        <taxon>Chromadorea</taxon>
        <taxon>Rhabditida</taxon>
        <taxon>Spirurina</taxon>
        <taxon>Ascaridomorpha</taxon>
        <taxon>Ascaridoidea</taxon>
        <taxon>Ascarididae</taxon>
        <taxon>Parascaris</taxon>
    </lineage>
</organism>
<proteinExistence type="inferred from homology"/>